<evidence type="ECO:0000256" key="1">
    <source>
        <dbReference type="SAM" id="MobiDB-lite"/>
    </source>
</evidence>
<proteinExistence type="predicted"/>
<organism evidence="2 3">
    <name type="scientific">Ricinus communis</name>
    <name type="common">Castor bean</name>
    <dbReference type="NCBI Taxonomy" id="3988"/>
    <lineage>
        <taxon>Eukaryota</taxon>
        <taxon>Viridiplantae</taxon>
        <taxon>Streptophyta</taxon>
        <taxon>Embryophyta</taxon>
        <taxon>Tracheophyta</taxon>
        <taxon>Spermatophyta</taxon>
        <taxon>Magnoliopsida</taxon>
        <taxon>eudicotyledons</taxon>
        <taxon>Gunneridae</taxon>
        <taxon>Pentapetalae</taxon>
        <taxon>rosids</taxon>
        <taxon>fabids</taxon>
        <taxon>Malpighiales</taxon>
        <taxon>Euphorbiaceae</taxon>
        <taxon>Acalyphoideae</taxon>
        <taxon>Acalypheae</taxon>
        <taxon>Ricinus</taxon>
    </lineage>
</organism>
<feature type="region of interest" description="Disordered" evidence="1">
    <location>
        <begin position="77"/>
        <end position="98"/>
    </location>
</feature>
<name>B9S8D0_RICCO</name>
<reference evidence="3" key="1">
    <citation type="journal article" date="2010" name="Nat. Biotechnol.">
        <title>Draft genome sequence of the oilseed species Ricinus communis.</title>
        <authorList>
            <person name="Chan A.P."/>
            <person name="Crabtree J."/>
            <person name="Zhao Q."/>
            <person name="Lorenzi H."/>
            <person name="Orvis J."/>
            <person name="Puiu D."/>
            <person name="Melake-Berhan A."/>
            <person name="Jones K.M."/>
            <person name="Redman J."/>
            <person name="Chen G."/>
            <person name="Cahoon E.B."/>
            <person name="Gedil M."/>
            <person name="Stanke M."/>
            <person name="Haas B.J."/>
            <person name="Wortman J.R."/>
            <person name="Fraser-Liggett C.M."/>
            <person name="Ravel J."/>
            <person name="Rabinowicz P.D."/>
        </authorList>
    </citation>
    <scope>NUCLEOTIDE SEQUENCE [LARGE SCALE GENOMIC DNA]</scope>
    <source>
        <strain evidence="3">cv. Hale</strain>
    </source>
</reference>
<sequence>MSASEASSSFSPQKIQLVSKSVSDRLLDKFFDVSEFDFDYQQSGIWSPPIKRSAYLSSPGQIFTEEEMLKKLRNIMDERRGRRHKAFRNGDKKQQKNS</sequence>
<dbReference type="AlphaFoldDB" id="B9S8D0"/>
<feature type="compositionally biased region" description="Basic and acidic residues" evidence="1">
    <location>
        <begin position="88"/>
        <end position="98"/>
    </location>
</feature>
<gene>
    <name evidence="2" type="ORF">RCOM_1251020</name>
</gene>
<dbReference type="Proteomes" id="UP000008311">
    <property type="component" value="Unassembled WGS sequence"/>
</dbReference>
<dbReference type="PANTHER" id="PTHR34287">
    <property type="entry name" value="OS06G0551500 PROTEIN-RELATED"/>
    <property type="match status" value="1"/>
</dbReference>
<keyword evidence="3" id="KW-1185">Reference proteome</keyword>
<dbReference type="PANTHER" id="PTHR34287:SF2">
    <property type="match status" value="1"/>
</dbReference>
<accession>B9S8D0</accession>
<evidence type="ECO:0000313" key="3">
    <source>
        <dbReference type="Proteomes" id="UP000008311"/>
    </source>
</evidence>
<dbReference type="InParanoid" id="B9S8D0"/>
<dbReference type="eggNOG" id="ENOG502S80Y">
    <property type="taxonomic scope" value="Eukaryota"/>
</dbReference>
<dbReference type="STRING" id="3988.B9S8D0"/>
<protein>
    <submittedName>
        <fullName evidence="2">Uncharacterized protein</fullName>
    </submittedName>
</protein>
<evidence type="ECO:0000313" key="2">
    <source>
        <dbReference type="EMBL" id="EEF40107.1"/>
    </source>
</evidence>
<dbReference type="EMBL" id="EQ973891">
    <property type="protein sequence ID" value="EEF40107.1"/>
    <property type="molecule type" value="Genomic_DNA"/>
</dbReference>